<sequence length="77" mass="8653">NCCCFKLLGVGAPVGYADWGQMVSFARNWIIGSPGHAGQYWYTVFYPGIFIVLFVLAWNLIGDTLRDILDPRLRGEL</sequence>
<dbReference type="PANTHER" id="PTHR43386">
    <property type="entry name" value="OLIGOPEPTIDE TRANSPORT SYSTEM PERMEASE PROTEIN APPC"/>
    <property type="match status" value="1"/>
</dbReference>
<accession>X1I3I0</accession>
<evidence type="ECO:0000256" key="3">
    <source>
        <dbReference type="SAM" id="Phobius"/>
    </source>
</evidence>
<proteinExistence type="predicted"/>
<dbReference type="InterPro" id="IPR050366">
    <property type="entry name" value="BP-dependent_transpt_permease"/>
</dbReference>
<name>X1I3I0_9ZZZZ</name>
<evidence type="ECO:0000313" key="4">
    <source>
        <dbReference type="EMBL" id="GAH76267.1"/>
    </source>
</evidence>
<organism evidence="4">
    <name type="scientific">marine sediment metagenome</name>
    <dbReference type="NCBI Taxonomy" id="412755"/>
    <lineage>
        <taxon>unclassified sequences</taxon>
        <taxon>metagenomes</taxon>
        <taxon>ecological metagenomes</taxon>
    </lineage>
</organism>
<evidence type="ECO:0008006" key="5">
    <source>
        <dbReference type="Google" id="ProtNLM"/>
    </source>
</evidence>
<comment type="caution">
    <text evidence="4">The sequence shown here is derived from an EMBL/GenBank/DDBJ whole genome shotgun (WGS) entry which is preliminary data.</text>
</comment>
<dbReference type="PANTHER" id="PTHR43386:SF1">
    <property type="entry name" value="D,D-DIPEPTIDE TRANSPORT SYSTEM PERMEASE PROTEIN DDPC-RELATED"/>
    <property type="match status" value="1"/>
</dbReference>
<feature type="transmembrane region" description="Helical" evidence="3">
    <location>
        <begin position="40"/>
        <end position="61"/>
    </location>
</feature>
<keyword evidence="3" id="KW-1133">Transmembrane helix</keyword>
<protein>
    <recommendedName>
        <fullName evidence="5">ABC transmembrane type-1 domain-containing protein</fullName>
    </recommendedName>
</protein>
<gene>
    <name evidence="4" type="ORF">S03H2_42565</name>
</gene>
<dbReference type="EMBL" id="BARU01026508">
    <property type="protein sequence ID" value="GAH76267.1"/>
    <property type="molecule type" value="Genomic_DNA"/>
</dbReference>
<evidence type="ECO:0000256" key="2">
    <source>
        <dbReference type="ARBA" id="ARBA00022448"/>
    </source>
</evidence>
<reference evidence="4" key="1">
    <citation type="journal article" date="2014" name="Front. Microbiol.">
        <title>High frequency of phylogenetically diverse reductive dehalogenase-homologous genes in deep subseafloor sedimentary metagenomes.</title>
        <authorList>
            <person name="Kawai M."/>
            <person name="Futagami T."/>
            <person name="Toyoda A."/>
            <person name="Takaki Y."/>
            <person name="Nishi S."/>
            <person name="Hori S."/>
            <person name="Arai W."/>
            <person name="Tsubouchi T."/>
            <person name="Morono Y."/>
            <person name="Uchiyama I."/>
            <person name="Ito T."/>
            <person name="Fujiyama A."/>
            <person name="Inagaki F."/>
            <person name="Takami H."/>
        </authorList>
    </citation>
    <scope>NUCLEOTIDE SEQUENCE</scope>
    <source>
        <strain evidence="4">Expedition CK06-06</strain>
    </source>
</reference>
<keyword evidence="3" id="KW-0472">Membrane</keyword>
<dbReference type="AlphaFoldDB" id="X1I3I0"/>
<keyword evidence="3" id="KW-0812">Transmembrane</keyword>
<dbReference type="GO" id="GO:0005886">
    <property type="term" value="C:plasma membrane"/>
    <property type="evidence" value="ECO:0007669"/>
    <property type="project" value="UniProtKB-SubCell"/>
</dbReference>
<comment type="subcellular location">
    <subcellularLocation>
        <location evidence="1">Cell membrane</location>
        <topology evidence="1">Multi-pass membrane protein</topology>
    </subcellularLocation>
</comment>
<evidence type="ECO:0000256" key="1">
    <source>
        <dbReference type="ARBA" id="ARBA00004651"/>
    </source>
</evidence>
<keyword evidence="2" id="KW-0813">Transport</keyword>
<feature type="non-terminal residue" evidence="4">
    <location>
        <position position="1"/>
    </location>
</feature>